<protein>
    <submittedName>
        <fullName evidence="2">Uncharacterized protein</fullName>
    </submittedName>
</protein>
<dbReference type="KEGG" id="cyj:Cyan7822_1665"/>
<dbReference type="RefSeq" id="WP_013321762.1">
    <property type="nucleotide sequence ID" value="NC_014501.1"/>
</dbReference>
<dbReference type="EMBL" id="CP002198">
    <property type="protein sequence ID" value="ADN13655.1"/>
    <property type="molecule type" value="Genomic_DNA"/>
</dbReference>
<dbReference type="AlphaFoldDB" id="E0U7F9"/>
<accession>E0U7F9</accession>
<dbReference type="HOGENOM" id="CLU_200328_0_0_3"/>
<organism evidence="2 3">
    <name type="scientific">Gloeothece verrucosa (strain PCC 7822)</name>
    <name type="common">Cyanothece sp. (strain PCC 7822)</name>
    <dbReference type="NCBI Taxonomy" id="497965"/>
    <lineage>
        <taxon>Bacteria</taxon>
        <taxon>Bacillati</taxon>
        <taxon>Cyanobacteriota</taxon>
        <taxon>Cyanophyceae</taxon>
        <taxon>Oscillatoriophycideae</taxon>
        <taxon>Chroococcales</taxon>
        <taxon>Aphanothecaceae</taxon>
        <taxon>Gloeothece</taxon>
        <taxon>Gloeothece verrucosa</taxon>
    </lineage>
</organism>
<feature type="transmembrane region" description="Helical" evidence="1">
    <location>
        <begin position="23"/>
        <end position="42"/>
    </location>
</feature>
<proteinExistence type="predicted"/>
<dbReference type="eggNOG" id="ENOG50338SB">
    <property type="taxonomic scope" value="Bacteria"/>
</dbReference>
<dbReference type="Proteomes" id="UP000008206">
    <property type="component" value="Chromosome"/>
</dbReference>
<name>E0U7F9_GLOV7</name>
<evidence type="ECO:0000313" key="3">
    <source>
        <dbReference type="Proteomes" id="UP000008206"/>
    </source>
</evidence>
<evidence type="ECO:0000256" key="1">
    <source>
        <dbReference type="SAM" id="Phobius"/>
    </source>
</evidence>
<keyword evidence="1" id="KW-1133">Transmembrane helix</keyword>
<reference evidence="3" key="1">
    <citation type="journal article" date="2011" name="MBio">
        <title>Novel metabolic attributes of the genus Cyanothece, comprising a group of unicellular nitrogen-fixing Cyanobacteria.</title>
        <authorList>
            <person name="Bandyopadhyay A."/>
            <person name="Elvitigala T."/>
            <person name="Welsh E."/>
            <person name="Stockel J."/>
            <person name="Liberton M."/>
            <person name="Min H."/>
            <person name="Sherman L.A."/>
            <person name="Pakrasi H.B."/>
        </authorList>
    </citation>
    <scope>NUCLEOTIDE SEQUENCE [LARGE SCALE GENOMIC DNA]</scope>
    <source>
        <strain evidence="3">PCC 7822</strain>
    </source>
</reference>
<gene>
    <name evidence="2" type="ordered locus">Cyan7822_1665</name>
</gene>
<sequence>MIEVGWYSSKLLVKGKLLRNPGYFYRNSALGAALGILLLIGLKIIGLSVGLAIVISSLVTGMLMPFLLKDVKMQ</sequence>
<feature type="transmembrane region" description="Helical" evidence="1">
    <location>
        <begin position="48"/>
        <end position="68"/>
    </location>
</feature>
<keyword evidence="1" id="KW-0472">Membrane</keyword>
<keyword evidence="3" id="KW-1185">Reference proteome</keyword>
<evidence type="ECO:0000313" key="2">
    <source>
        <dbReference type="EMBL" id="ADN13655.1"/>
    </source>
</evidence>
<dbReference type="STRING" id="497965.Cyan7822_1665"/>
<keyword evidence="1" id="KW-0812">Transmembrane</keyword>